<dbReference type="Pfam" id="PF01261">
    <property type="entry name" value="AP_endonuc_2"/>
    <property type="match status" value="1"/>
</dbReference>
<dbReference type="InterPro" id="IPR050312">
    <property type="entry name" value="IolE/XylAMocC-like"/>
</dbReference>
<name>A0A829W4I4_9FIRM</name>
<organism evidence="2 3">
    <name type="scientific">Enterocloster clostridioformis</name>
    <dbReference type="NCBI Taxonomy" id="1531"/>
    <lineage>
        <taxon>Bacteria</taxon>
        <taxon>Bacillati</taxon>
        <taxon>Bacillota</taxon>
        <taxon>Clostridia</taxon>
        <taxon>Lachnospirales</taxon>
        <taxon>Lachnospiraceae</taxon>
        <taxon>Enterocloster</taxon>
    </lineage>
</organism>
<dbReference type="InterPro" id="IPR013022">
    <property type="entry name" value="Xyl_isomerase-like_TIM-brl"/>
</dbReference>
<evidence type="ECO:0000259" key="1">
    <source>
        <dbReference type="Pfam" id="PF01261"/>
    </source>
</evidence>
<dbReference type="InterPro" id="IPR036237">
    <property type="entry name" value="Xyl_isomerase-like_sf"/>
</dbReference>
<comment type="caution">
    <text evidence="2">The sequence shown here is derived from an EMBL/GenBank/DDBJ whole genome shotgun (WGS) entry which is preliminary data.</text>
</comment>
<reference evidence="2 3" key="1">
    <citation type="submission" date="2019-06" db="EMBL/GenBank/DDBJ databases">
        <title>Draft genome sequence of [Clostridium] clostridioforme NBRC 113352.</title>
        <authorList>
            <person name="Miura T."/>
            <person name="Furukawa M."/>
            <person name="Shimamura M."/>
            <person name="Ohyama Y."/>
            <person name="Yamazoe A."/>
            <person name="Kawasaki H."/>
        </authorList>
    </citation>
    <scope>NUCLEOTIDE SEQUENCE [LARGE SCALE GENOMIC DNA]</scope>
    <source>
        <strain evidence="2 3">NBRC 113352</strain>
    </source>
</reference>
<dbReference type="AlphaFoldDB" id="A0A829W4I4"/>
<proteinExistence type="predicted"/>
<dbReference type="Gene3D" id="3.20.20.150">
    <property type="entry name" value="Divalent-metal-dependent TIM barrel enzymes"/>
    <property type="match status" value="1"/>
</dbReference>
<sequence>MSRMKFGLISLDFKRFSLEYCFKMARRYGLDGVELWGGRPHGYFTDMTQERLQEIDALKKKYKLEIPMYTPNALNGPYNLCSLEERTIRETLEFFQRSIDIAYDLECPRMLVVADHPGYEAPKALVCRRFIENMQYLCDYGAPKGVSLVIEPLTPMESPVITTADDCVDAIKRIGRDNVEAMMDVAPPTVANEPFSVYFDKLKDRMNYIHICNNDGMTDAHKRLDQGIIPIKDMFTVFTNWKYNGYVTCELYSENYRDPELYLANTMRMVHEIRNELGI</sequence>
<protein>
    <submittedName>
        <fullName evidence="2">Protein FrlC</fullName>
    </submittedName>
</protein>
<accession>A0A829W4I4</accession>
<evidence type="ECO:0000313" key="2">
    <source>
        <dbReference type="EMBL" id="GEA39339.1"/>
    </source>
</evidence>
<gene>
    <name evidence="2" type="primary">frlC</name>
    <name evidence="2" type="ORF">Ccl03g_50520</name>
</gene>
<dbReference type="SUPFAM" id="SSF51658">
    <property type="entry name" value="Xylose isomerase-like"/>
    <property type="match status" value="1"/>
</dbReference>
<dbReference type="Proteomes" id="UP000315200">
    <property type="component" value="Unassembled WGS sequence"/>
</dbReference>
<dbReference type="PANTHER" id="PTHR12110">
    <property type="entry name" value="HYDROXYPYRUVATE ISOMERASE"/>
    <property type="match status" value="1"/>
</dbReference>
<feature type="domain" description="Xylose isomerase-like TIM barrel" evidence="1">
    <location>
        <begin position="22"/>
        <end position="269"/>
    </location>
</feature>
<evidence type="ECO:0000313" key="3">
    <source>
        <dbReference type="Proteomes" id="UP000315200"/>
    </source>
</evidence>
<dbReference type="EMBL" id="BJLB01000001">
    <property type="protein sequence ID" value="GEA39339.1"/>
    <property type="molecule type" value="Genomic_DNA"/>
</dbReference>